<keyword evidence="1" id="KW-0472">Membrane</keyword>
<keyword evidence="1" id="KW-0812">Transmembrane</keyword>
<organism evidence="2 3">
    <name type="scientific">Hibiscus sabdariffa</name>
    <name type="common">roselle</name>
    <dbReference type="NCBI Taxonomy" id="183260"/>
    <lineage>
        <taxon>Eukaryota</taxon>
        <taxon>Viridiplantae</taxon>
        <taxon>Streptophyta</taxon>
        <taxon>Embryophyta</taxon>
        <taxon>Tracheophyta</taxon>
        <taxon>Spermatophyta</taxon>
        <taxon>Magnoliopsida</taxon>
        <taxon>eudicotyledons</taxon>
        <taxon>Gunneridae</taxon>
        <taxon>Pentapetalae</taxon>
        <taxon>rosids</taxon>
        <taxon>malvids</taxon>
        <taxon>Malvales</taxon>
        <taxon>Malvaceae</taxon>
        <taxon>Malvoideae</taxon>
        <taxon>Hibiscus</taxon>
    </lineage>
</organism>
<keyword evidence="1" id="KW-1133">Transmembrane helix</keyword>
<feature type="transmembrane region" description="Helical" evidence="1">
    <location>
        <begin position="17"/>
        <end position="36"/>
    </location>
</feature>
<name>A0ABR2UBA1_9ROSI</name>
<sequence length="90" mass="9422">MGLGDSPRKFPFFKPKFVRLSFSSGVTAGAAVLGLGFQAKRVADANVVRAQALSVTVVLAAQASGFRSKAMAGKRLNMGRWGLGGGKHEK</sequence>
<proteinExistence type="predicted"/>
<dbReference type="EMBL" id="JBBPBN010000001">
    <property type="protein sequence ID" value="KAK9046851.1"/>
    <property type="molecule type" value="Genomic_DNA"/>
</dbReference>
<protein>
    <recommendedName>
        <fullName evidence="4">HIG1 domain-containing protein</fullName>
    </recommendedName>
</protein>
<gene>
    <name evidence="2" type="ORF">V6N11_052724</name>
</gene>
<evidence type="ECO:0000313" key="2">
    <source>
        <dbReference type="EMBL" id="KAK9046851.1"/>
    </source>
</evidence>
<evidence type="ECO:0000256" key="1">
    <source>
        <dbReference type="SAM" id="Phobius"/>
    </source>
</evidence>
<evidence type="ECO:0008006" key="4">
    <source>
        <dbReference type="Google" id="ProtNLM"/>
    </source>
</evidence>
<keyword evidence="3" id="KW-1185">Reference proteome</keyword>
<accession>A0ABR2UBA1</accession>
<evidence type="ECO:0000313" key="3">
    <source>
        <dbReference type="Proteomes" id="UP001396334"/>
    </source>
</evidence>
<comment type="caution">
    <text evidence="2">The sequence shown here is derived from an EMBL/GenBank/DDBJ whole genome shotgun (WGS) entry which is preliminary data.</text>
</comment>
<reference evidence="2 3" key="1">
    <citation type="journal article" date="2024" name="G3 (Bethesda)">
        <title>Genome assembly of Hibiscus sabdariffa L. provides insights into metabolisms of medicinal natural products.</title>
        <authorList>
            <person name="Kim T."/>
        </authorList>
    </citation>
    <scope>NUCLEOTIDE SEQUENCE [LARGE SCALE GENOMIC DNA]</scope>
    <source>
        <strain evidence="2">TK-2024</strain>
        <tissue evidence="2">Old leaves</tissue>
    </source>
</reference>
<dbReference type="Proteomes" id="UP001396334">
    <property type="component" value="Unassembled WGS sequence"/>
</dbReference>